<comment type="caution">
    <text evidence="1">The sequence shown here is derived from an EMBL/GenBank/DDBJ whole genome shotgun (WGS) entry which is preliminary data.</text>
</comment>
<organism evidence="1 2">
    <name type="scientific">Alkalibacterium olivapovliticus</name>
    <dbReference type="NCBI Taxonomy" id="99907"/>
    <lineage>
        <taxon>Bacteria</taxon>
        <taxon>Bacillati</taxon>
        <taxon>Bacillota</taxon>
        <taxon>Bacilli</taxon>
        <taxon>Lactobacillales</taxon>
        <taxon>Carnobacteriaceae</taxon>
        <taxon>Alkalibacterium</taxon>
    </lineage>
</organism>
<protein>
    <submittedName>
        <fullName evidence="1">Putative OsmC-like protein</fullName>
    </submittedName>
</protein>
<evidence type="ECO:0000313" key="1">
    <source>
        <dbReference type="EMBL" id="PRY78667.1"/>
    </source>
</evidence>
<dbReference type="InterPro" id="IPR015946">
    <property type="entry name" value="KH_dom-like_a/b"/>
</dbReference>
<dbReference type="OrthoDB" id="1433018at2"/>
<reference evidence="1 2" key="1">
    <citation type="submission" date="2018-03" db="EMBL/GenBank/DDBJ databases">
        <title>Genomic Encyclopedia of Archaeal and Bacterial Type Strains, Phase II (KMG-II): from individual species to whole genera.</title>
        <authorList>
            <person name="Goeker M."/>
        </authorList>
    </citation>
    <scope>NUCLEOTIDE SEQUENCE [LARGE SCALE GENOMIC DNA]</scope>
    <source>
        <strain evidence="1 2">DSM 13175</strain>
    </source>
</reference>
<dbReference type="Proteomes" id="UP000238205">
    <property type="component" value="Unassembled WGS sequence"/>
</dbReference>
<dbReference type="Gene3D" id="3.30.300.20">
    <property type="match status" value="1"/>
</dbReference>
<dbReference type="InterPro" id="IPR036102">
    <property type="entry name" value="OsmC/Ohrsf"/>
</dbReference>
<dbReference type="EMBL" id="PVTO01000025">
    <property type="protein sequence ID" value="PRY78667.1"/>
    <property type="molecule type" value="Genomic_DNA"/>
</dbReference>
<name>A0A2T0W123_9LACT</name>
<evidence type="ECO:0000313" key="2">
    <source>
        <dbReference type="Proteomes" id="UP000238205"/>
    </source>
</evidence>
<dbReference type="PANTHER" id="PTHR35368:SF1">
    <property type="entry name" value="HYDROPEROXIDE REDUCTASE"/>
    <property type="match status" value="1"/>
</dbReference>
<sequence length="155" mass="17141">MTEYPTATLSIKGGSKKGFKNTVQVRDVPSIIIDEPERLGGTNEGANPLEYFLASLSACTSIMIAYAAKEMGFQYRNVTYAAEGTLDPRGFKGVEGVQTYFKTISLDIEVETEETEASFQQLKETVEKRCPLYNLAKDAGVEIETHWGKKESTPQ</sequence>
<dbReference type="RefSeq" id="WP_106195419.1">
    <property type="nucleotide sequence ID" value="NZ_PVTO01000025.1"/>
</dbReference>
<dbReference type="InterPro" id="IPR003718">
    <property type="entry name" value="OsmC/Ohr_fam"/>
</dbReference>
<dbReference type="SUPFAM" id="SSF82784">
    <property type="entry name" value="OsmC-like"/>
    <property type="match status" value="1"/>
</dbReference>
<gene>
    <name evidence="1" type="ORF">CLV38_12538</name>
</gene>
<keyword evidence="2" id="KW-1185">Reference proteome</keyword>
<dbReference type="Pfam" id="PF02566">
    <property type="entry name" value="OsmC"/>
    <property type="match status" value="1"/>
</dbReference>
<accession>A0A2T0W123</accession>
<proteinExistence type="predicted"/>
<dbReference type="AlphaFoldDB" id="A0A2T0W123"/>
<dbReference type="InterPro" id="IPR052924">
    <property type="entry name" value="OsmC/Ohr_hydroprdx_reductase"/>
</dbReference>
<dbReference type="PANTHER" id="PTHR35368">
    <property type="entry name" value="HYDROPEROXIDE REDUCTASE"/>
    <property type="match status" value="1"/>
</dbReference>